<dbReference type="EMBL" id="CP063373">
    <property type="protein sequence ID" value="QOV38710.1"/>
    <property type="molecule type" value="Genomic_DNA"/>
</dbReference>
<feature type="region of interest" description="Disordered" evidence="1">
    <location>
        <begin position="58"/>
        <end position="90"/>
    </location>
</feature>
<dbReference type="AlphaFoldDB" id="A0A7M2SQS1"/>
<keyword evidence="3" id="KW-1185">Reference proteome</keyword>
<feature type="compositionally biased region" description="Basic and acidic residues" evidence="1">
    <location>
        <begin position="58"/>
        <end position="75"/>
    </location>
</feature>
<evidence type="ECO:0000256" key="1">
    <source>
        <dbReference type="SAM" id="MobiDB-lite"/>
    </source>
</evidence>
<proteinExistence type="predicted"/>
<sequence>MARPGIEAAAGELGVLLRTRDHAAVPVILDRLDALAAGVVRSEADRTVALGILHGKIDSATDKGESPRLTERDLPRVSSVSTRRTGHWRT</sequence>
<dbReference type="RefSeq" id="WP_194046766.1">
    <property type="nucleotide sequence ID" value="NZ_CP063373.1"/>
</dbReference>
<evidence type="ECO:0000313" key="3">
    <source>
        <dbReference type="Proteomes" id="UP000594205"/>
    </source>
</evidence>
<gene>
    <name evidence="2" type="ORF">IM697_10230</name>
</gene>
<reference evidence="2 3" key="1">
    <citation type="submission" date="2020-10" db="EMBL/GenBank/DDBJ databases">
        <title>Streptomyces ferrugineus complate genome analysis.</title>
        <authorList>
            <person name="Anwar N."/>
        </authorList>
    </citation>
    <scope>NUCLEOTIDE SEQUENCE [LARGE SCALE GENOMIC DNA]</scope>
    <source>
        <strain evidence="2 3">CCTCC AA2014009</strain>
    </source>
</reference>
<protein>
    <submittedName>
        <fullName evidence="2">Uncharacterized protein</fullName>
    </submittedName>
</protein>
<accession>A0A7M2SQS1</accession>
<evidence type="ECO:0000313" key="2">
    <source>
        <dbReference type="EMBL" id="QOV38710.1"/>
    </source>
</evidence>
<organism evidence="2 3">
    <name type="scientific">Streptomyces ferrugineus</name>
    <dbReference type="NCBI Taxonomy" id="1413221"/>
    <lineage>
        <taxon>Bacteria</taxon>
        <taxon>Bacillati</taxon>
        <taxon>Actinomycetota</taxon>
        <taxon>Actinomycetes</taxon>
        <taxon>Kitasatosporales</taxon>
        <taxon>Streptomycetaceae</taxon>
        <taxon>Streptomyces</taxon>
    </lineage>
</organism>
<dbReference type="KEGG" id="sfeu:IM697_10230"/>
<name>A0A7M2SQS1_9ACTN</name>
<dbReference type="Proteomes" id="UP000594205">
    <property type="component" value="Chromosome"/>
</dbReference>